<name>A0A014N649_9HYPO</name>
<proteinExistence type="predicted"/>
<dbReference type="EMBL" id="JELW01000098">
    <property type="protein sequence ID" value="EXU95153.1"/>
    <property type="molecule type" value="Genomic_DNA"/>
</dbReference>
<comment type="caution">
    <text evidence="1">The sequence shown here is derived from an EMBL/GenBank/DDBJ whole genome shotgun (WGS) entry which is preliminary data.</text>
</comment>
<dbReference type="OrthoDB" id="4937649at2759"/>
<evidence type="ECO:0000313" key="1">
    <source>
        <dbReference type="EMBL" id="EXU95153.1"/>
    </source>
</evidence>
<dbReference type="HOGENOM" id="CLU_946922_0_0_1"/>
<evidence type="ECO:0000313" key="2">
    <source>
        <dbReference type="Proteomes" id="UP000030151"/>
    </source>
</evidence>
<reference evidence="1 2" key="1">
    <citation type="submission" date="2014-02" db="EMBL/GenBank/DDBJ databases">
        <title>The genome sequence of the entomopathogenic fungus Metarhizium robertsii ARSEF 2575.</title>
        <authorList>
            <person name="Giuliano Garisto Donzelli B."/>
            <person name="Roe B.A."/>
            <person name="Macmil S.L."/>
            <person name="Krasnoff S.B."/>
            <person name="Gibson D.M."/>
        </authorList>
    </citation>
    <scope>NUCLEOTIDE SEQUENCE [LARGE SCALE GENOMIC DNA]</scope>
    <source>
        <strain evidence="1 2">ARSEF 2575</strain>
    </source>
</reference>
<accession>A0A014N649</accession>
<sequence length="294" mass="33611">MPSTPVHHILDSDKLCHMYEEAQTYEAFVKKLWNHRYNKTFILHDPQVWSYSTEQYTYKDIARNEKLLIDGVLEKYVAQNRTEFAVSVTENKKDGQTAGSLEAQAMRYAKILVEDNELQLPGIYVHTNIGRTFRLWYYRKGSRELDPLFGGASSDRKEYVDIAPDAASRHWKAYVDVILGIEPRWEAPTLTSSVQTSAYDFNPGEASSSAAPAYNQLPPQNIPMATLESSGIYEVTNVHFGGNGRRLRCTFKDENDETRDLATYSNQWEYDAGLGAYVFSSNHHGKTFGYYAQR</sequence>
<dbReference type="AlphaFoldDB" id="A0A014N649"/>
<dbReference type="Proteomes" id="UP000030151">
    <property type="component" value="Unassembled WGS sequence"/>
</dbReference>
<organism evidence="1 2">
    <name type="scientific">Metarhizium robertsii</name>
    <dbReference type="NCBI Taxonomy" id="568076"/>
    <lineage>
        <taxon>Eukaryota</taxon>
        <taxon>Fungi</taxon>
        <taxon>Dikarya</taxon>
        <taxon>Ascomycota</taxon>
        <taxon>Pezizomycotina</taxon>
        <taxon>Sordariomycetes</taxon>
        <taxon>Hypocreomycetidae</taxon>
        <taxon>Hypocreales</taxon>
        <taxon>Clavicipitaceae</taxon>
        <taxon>Metarhizium</taxon>
    </lineage>
</organism>
<gene>
    <name evidence="1" type="ORF">X797_011775</name>
</gene>
<protein>
    <submittedName>
        <fullName evidence="1">Uncharacterized protein</fullName>
    </submittedName>
</protein>
<dbReference type="eggNOG" id="ENOG502R9P5">
    <property type="taxonomic scope" value="Eukaryota"/>
</dbReference>